<protein>
    <recommendedName>
        <fullName evidence="1">DUF6894 domain-containing protein</fullName>
    </recommendedName>
</protein>
<sequence length="103" mass="11134">MKNEGLGLDSDGTYVGERMPQFSFATTNGDGASGSDALCDLQDYGSAIKRARKALATMALDGLPDEARPFSVRVYDGSGEILAELSLEFRAEFFSSRYPDPLQ</sequence>
<dbReference type="Pfam" id="PF21834">
    <property type="entry name" value="DUF6894"/>
    <property type="match status" value="1"/>
</dbReference>
<comment type="caution">
    <text evidence="2">The sequence shown here is derived from an EMBL/GenBank/DDBJ whole genome shotgun (WGS) entry which is preliminary data.</text>
</comment>
<proteinExistence type="predicted"/>
<dbReference type="RefSeq" id="WP_176948640.1">
    <property type="nucleotide sequence ID" value="NZ_JABXYK010000002.1"/>
</dbReference>
<dbReference type="EMBL" id="JABXYK010000002">
    <property type="protein sequence ID" value="NVP54643.1"/>
    <property type="molecule type" value="Genomic_DNA"/>
</dbReference>
<evidence type="ECO:0000259" key="1">
    <source>
        <dbReference type="Pfam" id="PF21834"/>
    </source>
</evidence>
<dbReference type="Proteomes" id="UP000659172">
    <property type="component" value="Unassembled WGS sequence"/>
</dbReference>
<keyword evidence="3" id="KW-1185">Reference proteome</keyword>
<gene>
    <name evidence="2" type="ORF">HV823_05160</name>
</gene>
<reference evidence="2 3" key="1">
    <citation type="submission" date="2020-06" db="EMBL/GenBank/DDBJ databases">
        <title>Rhizobium sp.nov. isolated from the tomato plant.</title>
        <authorList>
            <person name="Thin K.K."/>
            <person name="Zhang X."/>
            <person name="He S."/>
        </authorList>
    </citation>
    <scope>NUCLEOTIDE SEQUENCE [LARGE SCALE GENOMIC DNA]</scope>
    <source>
        <strain evidence="2 3">DBTS2</strain>
    </source>
</reference>
<accession>A0ABX2QBT3</accession>
<evidence type="ECO:0000313" key="2">
    <source>
        <dbReference type="EMBL" id="NVP54643.1"/>
    </source>
</evidence>
<name>A0ABX2QBT3_9HYPH</name>
<dbReference type="InterPro" id="IPR054189">
    <property type="entry name" value="DUF6894"/>
</dbReference>
<evidence type="ECO:0000313" key="3">
    <source>
        <dbReference type="Proteomes" id="UP000659172"/>
    </source>
</evidence>
<feature type="domain" description="DUF6894" evidence="1">
    <location>
        <begin position="35"/>
        <end position="87"/>
    </location>
</feature>
<organism evidence="2 3">
    <name type="scientific">Mycoplana rhizolycopersici</name>
    <dbReference type="NCBI Taxonomy" id="2746702"/>
    <lineage>
        <taxon>Bacteria</taxon>
        <taxon>Pseudomonadati</taxon>
        <taxon>Pseudomonadota</taxon>
        <taxon>Alphaproteobacteria</taxon>
        <taxon>Hyphomicrobiales</taxon>
        <taxon>Rhizobiaceae</taxon>
        <taxon>Mycoplana</taxon>
    </lineage>
</organism>